<dbReference type="OrthoDB" id="8964782at2759"/>
<feature type="region of interest" description="Disordered" evidence="1">
    <location>
        <begin position="361"/>
        <end position="380"/>
    </location>
</feature>
<evidence type="ECO:0000256" key="2">
    <source>
        <dbReference type="SAM" id="Phobius"/>
    </source>
</evidence>
<feature type="signal peptide" evidence="3">
    <location>
        <begin position="1"/>
        <end position="20"/>
    </location>
</feature>
<evidence type="ECO:0000256" key="1">
    <source>
        <dbReference type="SAM" id="MobiDB-lite"/>
    </source>
</evidence>
<keyword evidence="2" id="KW-0812">Transmembrane</keyword>
<gene>
    <name evidence="5" type="primary">LOC113047152</name>
</gene>
<keyword evidence="2" id="KW-0472">Membrane</keyword>
<reference evidence="5" key="1">
    <citation type="submission" date="2025-08" db="UniProtKB">
        <authorList>
            <consortium name="RefSeq"/>
        </authorList>
    </citation>
    <scope>IDENTIFICATION</scope>
    <source>
        <strain evidence="5">Wakin</strain>
        <tissue evidence="5">Muscle</tissue>
    </source>
</reference>
<evidence type="ECO:0000313" key="5">
    <source>
        <dbReference type="RefSeq" id="XP_026064220.1"/>
    </source>
</evidence>
<evidence type="ECO:0000313" key="4">
    <source>
        <dbReference type="Proteomes" id="UP000515129"/>
    </source>
</evidence>
<organism evidence="4 5">
    <name type="scientific">Carassius auratus</name>
    <name type="common">Goldfish</name>
    <dbReference type="NCBI Taxonomy" id="7957"/>
    <lineage>
        <taxon>Eukaryota</taxon>
        <taxon>Metazoa</taxon>
        <taxon>Chordata</taxon>
        <taxon>Craniata</taxon>
        <taxon>Vertebrata</taxon>
        <taxon>Euteleostomi</taxon>
        <taxon>Actinopterygii</taxon>
        <taxon>Neopterygii</taxon>
        <taxon>Teleostei</taxon>
        <taxon>Ostariophysi</taxon>
        <taxon>Cypriniformes</taxon>
        <taxon>Cyprinidae</taxon>
        <taxon>Cyprininae</taxon>
        <taxon>Carassius</taxon>
    </lineage>
</organism>
<feature type="region of interest" description="Disordered" evidence="1">
    <location>
        <begin position="253"/>
        <end position="355"/>
    </location>
</feature>
<feature type="region of interest" description="Disordered" evidence="1">
    <location>
        <begin position="122"/>
        <end position="201"/>
    </location>
</feature>
<dbReference type="Proteomes" id="UP000515129">
    <property type="component" value="Chromosome 28"/>
</dbReference>
<name>A0A6P6JX50_CARAU</name>
<feature type="compositionally biased region" description="Polar residues" evidence="1">
    <location>
        <begin position="253"/>
        <end position="280"/>
    </location>
</feature>
<keyword evidence="3" id="KW-0732">Signal</keyword>
<protein>
    <submittedName>
        <fullName evidence="5">Mucin-5AC-like</fullName>
    </submittedName>
</protein>
<dbReference type="AlphaFoldDB" id="A0A6P6JX50"/>
<evidence type="ECO:0000256" key="3">
    <source>
        <dbReference type="SAM" id="SignalP"/>
    </source>
</evidence>
<feature type="compositionally biased region" description="Low complexity" evidence="1">
    <location>
        <begin position="160"/>
        <end position="180"/>
    </location>
</feature>
<dbReference type="RefSeq" id="XP_026064220.1">
    <property type="nucleotide sequence ID" value="XM_026208435.1"/>
</dbReference>
<feature type="transmembrane region" description="Helical" evidence="2">
    <location>
        <begin position="393"/>
        <end position="416"/>
    </location>
</feature>
<feature type="compositionally biased region" description="Polar residues" evidence="1">
    <location>
        <begin position="340"/>
        <end position="355"/>
    </location>
</feature>
<dbReference type="KEGG" id="caua:113047152"/>
<sequence>MEMTLLFITVWFTQFLIVSALNFSTQPTYTPSDFIDTTQITSATTKTNPEPNTLIYATPSSPLTATTHITITNLPSEAQTQTNITPNVTPTQETASLQQLNTSSSPSQHVMVDDGESVTNVSNVTVSDDNTSHTTVSTNFATQTNDSTETGTTPSVSYNSDRSTVQTTDTSSDPVDSVSTAPWKYSTEKEDERTNDDEGNYETNSTLATFTNMNEESRGTRGTEGRYTFSSEHSEAHYDTTANTVNVSDTTATVSNNRSTPQNTDIPSTTPSYTTAQGYPTVTDAPEDHTSTSGDPLSLNSTHLKINSTHSTTQGDIYRFTNPTETTGRENRTEPDTPGGTPTNINISVTTDNSLNATNYSSNTNDTENKARPPCLSPTQENHSWPSKLVCFLILWTLAMTASIFLGITIFLWVRLSVSKKKMKRRVKGGETCEKKSLWADPKASVQDRVEFWYVNGSTLEADRKDRRRRRTRGREQDTEENSLWIQPRVTVEDITEFWYANRRTKEERTEDT</sequence>
<proteinExistence type="predicted"/>
<accession>A0A6P6JX50</accession>
<feature type="compositionally biased region" description="Polar residues" evidence="1">
    <location>
        <begin position="291"/>
        <end position="326"/>
    </location>
</feature>
<feature type="chain" id="PRO_5027968146" evidence="3">
    <location>
        <begin position="21"/>
        <end position="513"/>
    </location>
</feature>
<feature type="compositionally biased region" description="Polar residues" evidence="1">
    <location>
        <begin position="133"/>
        <end position="159"/>
    </location>
</feature>
<dbReference type="GeneID" id="113047152"/>
<keyword evidence="2" id="KW-1133">Transmembrane helix</keyword>
<keyword evidence="4" id="KW-1185">Reference proteome</keyword>